<comment type="caution">
    <text evidence="1">The sequence shown here is derived from an EMBL/GenBank/DDBJ whole genome shotgun (WGS) entry which is preliminary data.</text>
</comment>
<evidence type="ECO:0000313" key="2">
    <source>
        <dbReference type="Proteomes" id="UP000298030"/>
    </source>
</evidence>
<evidence type="ECO:0000313" key="1">
    <source>
        <dbReference type="EMBL" id="TEB18150.1"/>
    </source>
</evidence>
<accession>A0A4Y7S9J8</accession>
<dbReference type="AlphaFoldDB" id="A0A4Y7S9J8"/>
<dbReference type="EMBL" id="QPFP01000285">
    <property type="protein sequence ID" value="TEB18150.1"/>
    <property type="molecule type" value="Genomic_DNA"/>
</dbReference>
<reference evidence="1 2" key="1">
    <citation type="journal article" date="2019" name="Nat. Ecol. Evol.">
        <title>Megaphylogeny resolves global patterns of mushroom evolution.</title>
        <authorList>
            <person name="Varga T."/>
            <person name="Krizsan K."/>
            <person name="Foldi C."/>
            <person name="Dima B."/>
            <person name="Sanchez-Garcia M."/>
            <person name="Sanchez-Ramirez S."/>
            <person name="Szollosi G.J."/>
            <person name="Szarkandi J.G."/>
            <person name="Papp V."/>
            <person name="Albert L."/>
            <person name="Andreopoulos W."/>
            <person name="Angelini C."/>
            <person name="Antonin V."/>
            <person name="Barry K.W."/>
            <person name="Bougher N.L."/>
            <person name="Buchanan P."/>
            <person name="Buyck B."/>
            <person name="Bense V."/>
            <person name="Catcheside P."/>
            <person name="Chovatia M."/>
            <person name="Cooper J."/>
            <person name="Damon W."/>
            <person name="Desjardin D."/>
            <person name="Finy P."/>
            <person name="Geml J."/>
            <person name="Haridas S."/>
            <person name="Hughes K."/>
            <person name="Justo A."/>
            <person name="Karasinski D."/>
            <person name="Kautmanova I."/>
            <person name="Kiss B."/>
            <person name="Kocsube S."/>
            <person name="Kotiranta H."/>
            <person name="LaButti K.M."/>
            <person name="Lechner B.E."/>
            <person name="Liimatainen K."/>
            <person name="Lipzen A."/>
            <person name="Lukacs Z."/>
            <person name="Mihaltcheva S."/>
            <person name="Morgado L.N."/>
            <person name="Niskanen T."/>
            <person name="Noordeloos M.E."/>
            <person name="Ohm R.A."/>
            <person name="Ortiz-Santana B."/>
            <person name="Ovrebo C."/>
            <person name="Racz N."/>
            <person name="Riley R."/>
            <person name="Savchenko A."/>
            <person name="Shiryaev A."/>
            <person name="Soop K."/>
            <person name="Spirin V."/>
            <person name="Szebenyi C."/>
            <person name="Tomsovsky M."/>
            <person name="Tulloss R.E."/>
            <person name="Uehling J."/>
            <person name="Grigoriev I.V."/>
            <person name="Vagvolgyi C."/>
            <person name="Papp T."/>
            <person name="Martin F.M."/>
            <person name="Miettinen O."/>
            <person name="Hibbett D.S."/>
            <person name="Nagy L.G."/>
        </authorList>
    </citation>
    <scope>NUCLEOTIDE SEQUENCE [LARGE SCALE GENOMIC DNA]</scope>
    <source>
        <strain evidence="1 2">FP101781</strain>
    </source>
</reference>
<name>A0A4Y7S9J8_COPMI</name>
<organism evidence="1 2">
    <name type="scientific">Coprinellus micaceus</name>
    <name type="common">Glistening ink-cap mushroom</name>
    <name type="synonym">Coprinus micaceus</name>
    <dbReference type="NCBI Taxonomy" id="71717"/>
    <lineage>
        <taxon>Eukaryota</taxon>
        <taxon>Fungi</taxon>
        <taxon>Dikarya</taxon>
        <taxon>Basidiomycota</taxon>
        <taxon>Agaricomycotina</taxon>
        <taxon>Agaricomycetes</taxon>
        <taxon>Agaricomycetidae</taxon>
        <taxon>Agaricales</taxon>
        <taxon>Agaricineae</taxon>
        <taxon>Psathyrellaceae</taxon>
        <taxon>Coprinellus</taxon>
    </lineage>
</organism>
<proteinExistence type="predicted"/>
<keyword evidence="2" id="KW-1185">Reference proteome</keyword>
<sequence length="69" mass="7718">MGSAVGCFSVEREQHYADDYQFHWCLSVDDPLLLSTESGVSESTLRTCHSTRSHIRIMAGVFIPLGLRC</sequence>
<dbReference type="Proteomes" id="UP000298030">
    <property type="component" value="Unassembled WGS sequence"/>
</dbReference>
<protein>
    <submittedName>
        <fullName evidence="1">Uncharacterized protein</fullName>
    </submittedName>
</protein>
<gene>
    <name evidence="1" type="ORF">FA13DRAFT_678056</name>
</gene>